<name>A0AA38M7J6_9CUCU</name>
<dbReference type="EMBL" id="JALNTZ010000007">
    <property type="protein sequence ID" value="KAJ3645562.1"/>
    <property type="molecule type" value="Genomic_DNA"/>
</dbReference>
<accession>A0AA38M7J6</accession>
<evidence type="ECO:0000256" key="2">
    <source>
        <dbReference type="SAM" id="Phobius"/>
    </source>
</evidence>
<keyword evidence="2" id="KW-1133">Transmembrane helix</keyword>
<gene>
    <name evidence="3" type="ORF">Zmor_023207</name>
</gene>
<feature type="compositionally biased region" description="Basic and acidic residues" evidence="1">
    <location>
        <begin position="79"/>
        <end position="99"/>
    </location>
</feature>
<feature type="compositionally biased region" description="Polar residues" evidence="1">
    <location>
        <begin position="68"/>
        <end position="78"/>
    </location>
</feature>
<reference evidence="3" key="1">
    <citation type="journal article" date="2023" name="G3 (Bethesda)">
        <title>Whole genome assemblies of Zophobas morio and Tenebrio molitor.</title>
        <authorList>
            <person name="Kaur S."/>
            <person name="Stinson S.A."/>
            <person name="diCenzo G.C."/>
        </authorList>
    </citation>
    <scope>NUCLEOTIDE SEQUENCE</scope>
    <source>
        <strain evidence="3">QUZm001</strain>
    </source>
</reference>
<feature type="transmembrane region" description="Helical" evidence="2">
    <location>
        <begin position="25"/>
        <end position="50"/>
    </location>
</feature>
<feature type="region of interest" description="Disordered" evidence="1">
    <location>
        <begin position="65"/>
        <end position="99"/>
    </location>
</feature>
<keyword evidence="2" id="KW-0812">Transmembrane</keyword>
<sequence>MDAANNSSQTNSTAQDTFQISDNTITFIVGFSILILFVILGMLASAFLCITLKKDPYLWEAERERQLQDQTESDTGTNCKERDKLAMMDEHHNQESTQI</sequence>
<evidence type="ECO:0000313" key="4">
    <source>
        <dbReference type="Proteomes" id="UP001168821"/>
    </source>
</evidence>
<evidence type="ECO:0000313" key="3">
    <source>
        <dbReference type="EMBL" id="KAJ3645562.1"/>
    </source>
</evidence>
<comment type="caution">
    <text evidence="3">The sequence shown here is derived from an EMBL/GenBank/DDBJ whole genome shotgun (WGS) entry which is preliminary data.</text>
</comment>
<keyword evidence="2" id="KW-0472">Membrane</keyword>
<dbReference type="AlphaFoldDB" id="A0AA38M7J6"/>
<proteinExistence type="predicted"/>
<evidence type="ECO:0000256" key="1">
    <source>
        <dbReference type="SAM" id="MobiDB-lite"/>
    </source>
</evidence>
<protein>
    <submittedName>
        <fullName evidence="3">Uncharacterized protein</fullName>
    </submittedName>
</protein>
<dbReference type="Proteomes" id="UP001168821">
    <property type="component" value="Unassembled WGS sequence"/>
</dbReference>
<keyword evidence="4" id="KW-1185">Reference proteome</keyword>
<organism evidence="3 4">
    <name type="scientific">Zophobas morio</name>
    <dbReference type="NCBI Taxonomy" id="2755281"/>
    <lineage>
        <taxon>Eukaryota</taxon>
        <taxon>Metazoa</taxon>
        <taxon>Ecdysozoa</taxon>
        <taxon>Arthropoda</taxon>
        <taxon>Hexapoda</taxon>
        <taxon>Insecta</taxon>
        <taxon>Pterygota</taxon>
        <taxon>Neoptera</taxon>
        <taxon>Endopterygota</taxon>
        <taxon>Coleoptera</taxon>
        <taxon>Polyphaga</taxon>
        <taxon>Cucujiformia</taxon>
        <taxon>Tenebrionidae</taxon>
        <taxon>Zophobas</taxon>
    </lineage>
</organism>